<evidence type="ECO:0000259" key="2">
    <source>
        <dbReference type="Pfam" id="PF02347"/>
    </source>
</evidence>
<dbReference type="InterPro" id="IPR015421">
    <property type="entry name" value="PyrdxlP-dep_Trfase_major"/>
</dbReference>
<reference evidence="4" key="1">
    <citation type="submission" date="2018-08" db="EMBL/GenBank/DDBJ databases">
        <authorList>
            <person name="Grouzdev D.S."/>
            <person name="Krutkina M.S."/>
        </authorList>
    </citation>
    <scope>NUCLEOTIDE SEQUENCE [LARGE SCALE GENOMIC DNA]</scope>
    <source>
        <strain evidence="4">4-11</strain>
    </source>
</reference>
<feature type="domain" description="Glycine cleavage system P-protein N-terminal" evidence="2">
    <location>
        <begin position="5"/>
        <end position="440"/>
    </location>
</feature>
<dbReference type="AlphaFoldDB" id="A0A372MJI6"/>
<protein>
    <submittedName>
        <fullName evidence="3">Aminomethyl-transferring glycine dehydrogenase subunit GcvPA</fullName>
        <ecNumber evidence="3">1.4.4.2</ecNumber>
    </submittedName>
</protein>
<dbReference type="InterPro" id="IPR023010">
    <property type="entry name" value="GcvPA"/>
</dbReference>
<evidence type="ECO:0000313" key="4">
    <source>
        <dbReference type="Proteomes" id="UP000264002"/>
    </source>
</evidence>
<evidence type="ECO:0000313" key="3">
    <source>
        <dbReference type="EMBL" id="RFU95945.1"/>
    </source>
</evidence>
<keyword evidence="4" id="KW-1185">Reference proteome</keyword>
<proteinExistence type="predicted"/>
<dbReference type="PIRSF" id="PIRSF006815">
    <property type="entry name" value="GcvPA"/>
    <property type="match status" value="1"/>
</dbReference>
<reference evidence="3 4" key="2">
    <citation type="submission" date="2018-09" db="EMBL/GenBank/DDBJ databases">
        <title>Genome of Sphaerochaeta halotolerans strain 4-11.</title>
        <authorList>
            <person name="Nazina T.N."/>
            <person name="Sokolova D.S."/>
        </authorList>
    </citation>
    <scope>NUCLEOTIDE SEQUENCE [LARGE SCALE GENOMIC DNA]</scope>
    <source>
        <strain evidence="3 4">4-11</strain>
    </source>
</reference>
<dbReference type="Gene3D" id="3.40.640.10">
    <property type="entry name" value="Type I PLP-dependent aspartate aminotransferase-like (Major domain)"/>
    <property type="match status" value="1"/>
</dbReference>
<dbReference type="NCBIfam" id="NF001696">
    <property type="entry name" value="PRK00451.1"/>
    <property type="match status" value="1"/>
</dbReference>
<comment type="caution">
    <text evidence="3">The sequence shown here is derived from an EMBL/GenBank/DDBJ whole genome shotgun (WGS) entry which is preliminary data.</text>
</comment>
<organism evidence="3 4">
    <name type="scientific">Sphaerochaeta halotolerans</name>
    <dbReference type="NCBI Taxonomy" id="2293840"/>
    <lineage>
        <taxon>Bacteria</taxon>
        <taxon>Pseudomonadati</taxon>
        <taxon>Spirochaetota</taxon>
        <taxon>Spirochaetia</taxon>
        <taxon>Spirochaetales</taxon>
        <taxon>Sphaerochaetaceae</taxon>
        <taxon>Sphaerochaeta</taxon>
    </lineage>
</organism>
<keyword evidence="1 3" id="KW-0560">Oxidoreductase</keyword>
<dbReference type="InterPro" id="IPR015422">
    <property type="entry name" value="PyrdxlP-dep_Trfase_small"/>
</dbReference>
<dbReference type="PANTHER" id="PTHR42806">
    <property type="entry name" value="GLYCINE CLEAVAGE SYSTEM P-PROTEIN"/>
    <property type="match status" value="1"/>
</dbReference>
<dbReference type="GO" id="GO:0009116">
    <property type="term" value="P:nucleoside metabolic process"/>
    <property type="evidence" value="ECO:0007669"/>
    <property type="project" value="InterPro"/>
</dbReference>
<dbReference type="EMBL" id="QUWK01000002">
    <property type="protein sequence ID" value="RFU95945.1"/>
    <property type="molecule type" value="Genomic_DNA"/>
</dbReference>
<dbReference type="Pfam" id="PF02347">
    <property type="entry name" value="GDC-P"/>
    <property type="match status" value="1"/>
</dbReference>
<dbReference type="Proteomes" id="UP000264002">
    <property type="component" value="Unassembled WGS sequence"/>
</dbReference>
<dbReference type="PANTHER" id="PTHR42806:SF1">
    <property type="entry name" value="GLYCINE DEHYDROGENASE (DECARBOXYLATING)"/>
    <property type="match status" value="1"/>
</dbReference>
<gene>
    <name evidence="3" type="ORF">DYP60_02780</name>
</gene>
<dbReference type="OrthoDB" id="9771867at2"/>
<dbReference type="GO" id="GO:0004375">
    <property type="term" value="F:glycine dehydrogenase (decarboxylating) activity"/>
    <property type="evidence" value="ECO:0007669"/>
    <property type="project" value="UniProtKB-EC"/>
</dbReference>
<accession>A0A372MJI6</accession>
<dbReference type="InterPro" id="IPR049315">
    <property type="entry name" value="GDC-P_N"/>
</dbReference>
<dbReference type="SUPFAM" id="SSF53383">
    <property type="entry name" value="PLP-dependent transferases"/>
    <property type="match status" value="1"/>
</dbReference>
<evidence type="ECO:0000256" key="1">
    <source>
        <dbReference type="ARBA" id="ARBA00023002"/>
    </source>
</evidence>
<dbReference type="RefSeq" id="WP_117329345.1">
    <property type="nucleotide sequence ID" value="NZ_QUWK01000002.1"/>
</dbReference>
<dbReference type="EC" id="1.4.4.2" evidence="3"/>
<sequence length="451" mass="49630">MIYPYIPHTDEDRKIMLEAIGLSSMEELFSGLSEDILLSDSVPISHGRTEDEVQRMIDSIAQRNVRGIPFLGCGCYDHIIPSTVEALSSLPSFVTAYTPYQAEMSQGLLQAIYEFQSMICEITSMDVANASLYDGANAASEAASLMVGAKRHASVVLVSSTLHPFTLQVLQTWAKGTGKSLRIVKEKDGVVDLSLLSSLLDSTCAGLIVQSPNRYGLLESYEGVAEILHEQKALFAISNDPLSLAMQKSPGQWNADIAIGDTQSLGLPLAFGGPSCGFMAVKEALLRKLPGRLVGLTEDGKGRKGFTLTFQAREQHIKRERATSNICSNQALAALMTTIHLSSLGWDGMLEAANQSYAKAHYLAYHLAQLPGMTLVWDKPFWCEFPLVFSDSKRLRKFMQELRNEGIFAGVRLSTLTRKVKDELVLLVAVTEKRSREELELYLAAARRVMK</sequence>
<dbReference type="Gene3D" id="3.90.1150.10">
    <property type="entry name" value="Aspartate Aminotransferase, domain 1"/>
    <property type="match status" value="1"/>
</dbReference>
<name>A0A372MJI6_9SPIR</name>
<dbReference type="InterPro" id="IPR015424">
    <property type="entry name" value="PyrdxlP-dep_Trfase"/>
</dbReference>